<feature type="domain" description="Nucleotide modification associated" evidence="1">
    <location>
        <begin position="15"/>
        <end position="79"/>
    </location>
</feature>
<protein>
    <submittedName>
        <fullName evidence="2">DUF1599 domain-containing protein</fullName>
    </submittedName>
</protein>
<dbReference type="AlphaFoldDB" id="A0A3E4Z7A0"/>
<proteinExistence type="predicted"/>
<evidence type="ECO:0000313" key="3">
    <source>
        <dbReference type="Proteomes" id="UP000260814"/>
    </source>
</evidence>
<accession>A0A3E4Z7A0</accession>
<sequence>MSEISQEQLYTYRKKNADYGNAFEKSMDEDGILVAKIRIGDKIRRINSLIKNNGEGQVKDERLEDTYLDLANYCVMTILWIRKQK</sequence>
<reference evidence="2 3" key="1">
    <citation type="submission" date="2018-08" db="EMBL/GenBank/DDBJ databases">
        <title>A genome reference for cultivated species of the human gut microbiota.</title>
        <authorList>
            <person name="Zou Y."/>
            <person name="Xue W."/>
            <person name="Luo G."/>
        </authorList>
    </citation>
    <scope>NUCLEOTIDE SEQUENCE [LARGE SCALE GENOMIC DNA]</scope>
    <source>
        <strain evidence="2 3">OM06-2</strain>
    </source>
</reference>
<dbReference type="EMBL" id="QSTW01000013">
    <property type="protein sequence ID" value="RGM90406.1"/>
    <property type="molecule type" value="Genomic_DNA"/>
</dbReference>
<dbReference type="Proteomes" id="UP000260814">
    <property type="component" value="Unassembled WGS sequence"/>
</dbReference>
<gene>
    <name evidence="2" type="ORF">DXB87_10235</name>
</gene>
<evidence type="ECO:0000313" key="2">
    <source>
        <dbReference type="EMBL" id="RGM90406.1"/>
    </source>
</evidence>
<dbReference type="InterPro" id="IPR011630">
    <property type="entry name" value="DUF1599"/>
</dbReference>
<name>A0A3E4Z7A0_9BACT</name>
<organism evidence="2 3">
    <name type="scientific">Phocaeicola plebeius</name>
    <dbReference type="NCBI Taxonomy" id="310297"/>
    <lineage>
        <taxon>Bacteria</taxon>
        <taxon>Pseudomonadati</taxon>
        <taxon>Bacteroidota</taxon>
        <taxon>Bacteroidia</taxon>
        <taxon>Bacteroidales</taxon>
        <taxon>Bacteroidaceae</taxon>
        <taxon>Phocaeicola</taxon>
    </lineage>
</organism>
<comment type="caution">
    <text evidence="2">The sequence shown here is derived from an EMBL/GenBank/DDBJ whole genome shotgun (WGS) entry which is preliminary data.</text>
</comment>
<dbReference type="Pfam" id="PF07659">
    <property type="entry name" value="DUF1599"/>
    <property type="match status" value="1"/>
</dbReference>
<evidence type="ECO:0000259" key="1">
    <source>
        <dbReference type="Pfam" id="PF07659"/>
    </source>
</evidence>